<comment type="caution">
    <text evidence="2">The sequence shown here is derived from an EMBL/GenBank/DDBJ whole genome shotgun (WGS) entry which is preliminary data.</text>
</comment>
<organism evidence="2 3">
    <name type="scientific">Salix udensis</name>
    <dbReference type="NCBI Taxonomy" id="889485"/>
    <lineage>
        <taxon>Eukaryota</taxon>
        <taxon>Viridiplantae</taxon>
        <taxon>Streptophyta</taxon>
        <taxon>Embryophyta</taxon>
        <taxon>Tracheophyta</taxon>
        <taxon>Spermatophyta</taxon>
        <taxon>Magnoliopsida</taxon>
        <taxon>eudicotyledons</taxon>
        <taxon>Gunneridae</taxon>
        <taxon>Pentapetalae</taxon>
        <taxon>rosids</taxon>
        <taxon>fabids</taxon>
        <taxon>Malpighiales</taxon>
        <taxon>Salicaceae</taxon>
        <taxon>Saliceae</taxon>
        <taxon>Salix</taxon>
    </lineage>
</organism>
<keyword evidence="3" id="KW-1185">Reference proteome</keyword>
<evidence type="ECO:0000256" key="1">
    <source>
        <dbReference type="SAM" id="MobiDB-lite"/>
    </source>
</evidence>
<dbReference type="AlphaFoldDB" id="A0AAD6KZA4"/>
<evidence type="ECO:0000313" key="2">
    <source>
        <dbReference type="EMBL" id="KAJ6431359.1"/>
    </source>
</evidence>
<sequence>MLVPNKSLRKDSTKDRVKASASKINWSFGVLQTSFTTTSSTDLSCVPSWGLDRNVRDEQRYARLGTGFHHKAGSISCPKCRGSRYRQKSTPKTSEYE</sequence>
<evidence type="ECO:0000313" key="3">
    <source>
        <dbReference type="Proteomes" id="UP001162972"/>
    </source>
</evidence>
<proteinExistence type="predicted"/>
<accession>A0AAD6KZA4</accession>
<reference evidence="2 3" key="1">
    <citation type="journal article" date="2023" name="Int. J. Mol. Sci.">
        <title>De Novo Assembly and Annotation of 11 Diverse Shrub Willow (Salix) Genomes Reveals Novel Gene Organization in Sex-Linked Regions.</title>
        <authorList>
            <person name="Hyden B."/>
            <person name="Feng K."/>
            <person name="Yates T.B."/>
            <person name="Jawdy S."/>
            <person name="Cereghino C."/>
            <person name="Smart L.B."/>
            <person name="Muchero W."/>
        </authorList>
    </citation>
    <scope>NUCLEOTIDE SEQUENCE [LARGE SCALE GENOMIC DNA]</scope>
    <source>
        <tissue evidence="2">Shoot tip</tissue>
    </source>
</reference>
<feature type="region of interest" description="Disordered" evidence="1">
    <location>
        <begin position="78"/>
        <end position="97"/>
    </location>
</feature>
<dbReference type="Proteomes" id="UP001162972">
    <property type="component" value="Chromosome 10"/>
</dbReference>
<protein>
    <submittedName>
        <fullName evidence="2">Uncharacterized protein</fullName>
    </submittedName>
</protein>
<name>A0AAD6KZA4_9ROSI</name>
<gene>
    <name evidence="2" type="ORF">OIU84_018778</name>
</gene>
<dbReference type="EMBL" id="JAPFFJ010000003">
    <property type="protein sequence ID" value="KAJ6431359.1"/>
    <property type="molecule type" value="Genomic_DNA"/>
</dbReference>